<dbReference type="InterPro" id="IPR005467">
    <property type="entry name" value="His_kinase_dom"/>
</dbReference>
<feature type="domain" description="Histidine kinase" evidence="10">
    <location>
        <begin position="302"/>
        <end position="519"/>
    </location>
</feature>
<reference evidence="12" key="1">
    <citation type="journal article" date="2019" name="Int. J. Syst. Evol. Microbiol.">
        <title>The Global Catalogue of Microorganisms (GCM) 10K type strain sequencing project: providing services to taxonomists for standard genome sequencing and annotation.</title>
        <authorList>
            <consortium name="The Broad Institute Genomics Platform"/>
            <consortium name="The Broad Institute Genome Sequencing Center for Infectious Disease"/>
            <person name="Wu L."/>
            <person name="Ma J."/>
        </authorList>
    </citation>
    <scope>NUCLEOTIDE SEQUENCE [LARGE SCALE GENOMIC DNA]</scope>
    <source>
        <strain evidence="12">JCM 18459</strain>
    </source>
</reference>
<keyword evidence="12" id="KW-1185">Reference proteome</keyword>
<keyword evidence="5" id="KW-0808">Transferase</keyword>
<organism evidence="11 12">
    <name type="scientific">Nocardioides marinquilinus</name>
    <dbReference type="NCBI Taxonomy" id="1210400"/>
    <lineage>
        <taxon>Bacteria</taxon>
        <taxon>Bacillati</taxon>
        <taxon>Actinomycetota</taxon>
        <taxon>Actinomycetes</taxon>
        <taxon>Propionibacteriales</taxon>
        <taxon>Nocardioidaceae</taxon>
        <taxon>Nocardioides</taxon>
    </lineage>
</organism>
<dbReference type="InterPro" id="IPR036097">
    <property type="entry name" value="HisK_dim/P_sf"/>
</dbReference>
<dbReference type="Pfam" id="PF02518">
    <property type="entry name" value="HATPase_c"/>
    <property type="match status" value="1"/>
</dbReference>
<dbReference type="SUPFAM" id="SSF55874">
    <property type="entry name" value="ATPase domain of HSP90 chaperone/DNA topoisomerase II/histidine kinase"/>
    <property type="match status" value="1"/>
</dbReference>
<dbReference type="InterPro" id="IPR036890">
    <property type="entry name" value="HATPase_C_sf"/>
</dbReference>
<proteinExistence type="predicted"/>
<dbReference type="SUPFAM" id="SSF47384">
    <property type="entry name" value="Homodimeric domain of signal transducing histidine kinase"/>
    <property type="match status" value="1"/>
</dbReference>
<dbReference type="SMART" id="SM00387">
    <property type="entry name" value="HATPase_c"/>
    <property type="match status" value="1"/>
</dbReference>
<evidence type="ECO:0000313" key="12">
    <source>
        <dbReference type="Proteomes" id="UP001500221"/>
    </source>
</evidence>
<dbReference type="Gene3D" id="3.30.565.10">
    <property type="entry name" value="Histidine kinase-like ATPase, C-terminal domain"/>
    <property type="match status" value="1"/>
</dbReference>
<dbReference type="InterPro" id="IPR003661">
    <property type="entry name" value="HisK_dim/P_dom"/>
</dbReference>
<feature type="region of interest" description="Disordered" evidence="8">
    <location>
        <begin position="239"/>
        <end position="258"/>
    </location>
</feature>
<dbReference type="CDD" id="cd00082">
    <property type="entry name" value="HisKA"/>
    <property type="match status" value="1"/>
</dbReference>
<evidence type="ECO:0000256" key="8">
    <source>
        <dbReference type="SAM" id="MobiDB-lite"/>
    </source>
</evidence>
<evidence type="ECO:0000256" key="6">
    <source>
        <dbReference type="ARBA" id="ARBA00022777"/>
    </source>
</evidence>
<dbReference type="PRINTS" id="PR00344">
    <property type="entry name" value="BCTRLSENSOR"/>
</dbReference>
<evidence type="ECO:0000256" key="7">
    <source>
        <dbReference type="ARBA" id="ARBA00023012"/>
    </source>
</evidence>
<dbReference type="PANTHER" id="PTHR43711:SF31">
    <property type="entry name" value="HISTIDINE KINASE"/>
    <property type="match status" value="1"/>
</dbReference>
<evidence type="ECO:0000256" key="5">
    <source>
        <dbReference type="ARBA" id="ARBA00022679"/>
    </source>
</evidence>
<dbReference type="PROSITE" id="PS50109">
    <property type="entry name" value="HIS_KIN"/>
    <property type="match status" value="1"/>
</dbReference>
<dbReference type="InterPro" id="IPR050736">
    <property type="entry name" value="Sensor_HK_Regulatory"/>
</dbReference>
<evidence type="ECO:0000313" key="11">
    <source>
        <dbReference type="EMBL" id="GAA5148945.1"/>
    </source>
</evidence>
<comment type="subcellular location">
    <subcellularLocation>
        <location evidence="2">Cell membrane</location>
    </subcellularLocation>
</comment>
<feature type="transmembrane region" description="Helical" evidence="9">
    <location>
        <begin position="188"/>
        <end position="210"/>
    </location>
</feature>
<comment type="caution">
    <text evidence="11">The sequence shown here is derived from an EMBL/GenBank/DDBJ whole genome shotgun (WGS) entry which is preliminary data.</text>
</comment>
<keyword evidence="9" id="KW-0472">Membrane</keyword>
<dbReference type="EMBL" id="BAABKG010000003">
    <property type="protein sequence ID" value="GAA5148945.1"/>
    <property type="molecule type" value="Genomic_DNA"/>
</dbReference>
<dbReference type="EC" id="2.7.13.3" evidence="3"/>
<dbReference type="InterPro" id="IPR003594">
    <property type="entry name" value="HATPase_dom"/>
</dbReference>
<comment type="catalytic activity">
    <reaction evidence="1">
        <text>ATP + protein L-histidine = ADP + protein N-phospho-L-histidine.</text>
        <dbReference type="EC" id="2.7.13.3"/>
    </reaction>
</comment>
<name>A0ABP9PM74_9ACTN</name>
<evidence type="ECO:0000256" key="1">
    <source>
        <dbReference type="ARBA" id="ARBA00000085"/>
    </source>
</evidence>
<evidence type="ECO:0000256" key="9">
    <source>
        <dbReference type="SAM" id="Phobius"/>
    </source>
</evidence>
<dbReference type="Proteomes" id="UP001500221">
    <property type="component" value="Unassembled WGS sequence"/>
</dbReference>
<dbReference type="PANTHER" id="PTHR43711">
    <property type="entry name" value="TWO-COMPONENT HISTIDINE KINASE"/>
    <property type="match status" value="1"/>
</dbReference>
<protein>
    <recommendedName>
        <fullName evidence="3">histidine kinase</fullName>
        <ecNumber evidence="3">2.7.13.3</ecNumber>
    </recommendedName>
</protein>
<dbReference type="Pfam" id="PF00512">
    <property type="entry name" value="HisKA"/>
    <property type="match status" value="1"/>
</dbReference>
<evidence type="ECO:0000259" key="10">
    <source>
        <dbReference type="PROSITE" id="PS50109"/>
    </source>
</evidence>
<evidence type="ECO:0000256" key="4">
    <source>
        <dbReference type="ARBA" id="ARBA00022553"/>
    </source>
</evidence>
<keyword evidence="7" id="KW-0902">Two-component regulatory system</keyword>
<evidence type="ECO:0000256" key="3">
    <source>
        <dbReference type="ARBA" id="ARBA00012438"/>
    </source>
</evidence>
<dbReference type="SMART" id="SM00388">
    <property type="entry name" value="HisKA"/>
    <property type="match status" value="1"/>
</dbReference>
<keyword evidence="6" id="KW-0418">Kinase</keyword>
<feature type="transmembrane region" description="Helical" evidence="9">
    <location>
        <begin position="39"/>
        <end position="62"/>
    </location>
</feature>
<dbReference type="InterPro" id="IPR004358">
    <property type="entry name" value="Sig_transdc_His_kin-like_C"/>
</dbReference>
<sequence>MHVSATARAAGPLVTRRGVAVADVDDGPGPSVARLVTPVVWRLGAIIAAVGLVCVGGILVSVHGVDRIDARVEQARLAQQQVSVAIGDLESLGVRGGRAGAAERGAAVRERLEAALSDLSAAVGPQGDLSAPDLDAAVATQQVLAAAWLADGAPPLAVDDPRYVELRTAGAATSSALTERSRAGTDRVVLWLYLTALAAAAAAGLGWLVVARSRVRLQHEIAVPLQDLERVVHRMLPHEHDRGADFGPESRADDGRGPSEVRAVARALNDFADAQSRARAVESRIRDELHVLDSAKDDFVSNVSHELRTPLTTISGYLEMVADEFDGRLDARHDRMLEATRRNVVRLRHLIDDLLALSTAESRPAEAEPVDVVEMIAGAVTDVRMTAARRGIAVELLAPDGAVRVVGARAPLHRAFANLLSNAVKFSHDGGTVEVGVVRARGHVELTVRDRGIGIPADELDRLGTRFFRASNARSNEIAGTGLGLRIVQTIIDHHHGDVVIESAEGEGTTVVVRLRLADASTGRAAGPTAAVGAGTTAGM</sequence>
<keyword evidence="9" id="KW-1133">Transmembrane helix</keyword>
<keyword evidence="9" id="KW-0812">Transmembrane</keyword>
<dbReference type="Gene3D" id="1.10.287.130">
    <property type="match status" value="1"/>
</dbReference>
<gene>
    <name evidence="11" type="ORF">GCM10023340_23510</name>
</gene>
<keyword evidence="4" id="KW-0597">Phosphoprotein</keyword>
<accession>A0ABP9PM74</accession>
<evidence type="ECO:0000256" key="2">
    <source>
        <dbReference type="ARBA" id="ARBA00004236"/>
    </source>
</evidence>